<dbReference type="Proteomes" id="UP000823388">
    <property type="component" value="Chromosome 3K"/>
</dbReference>
<comment type="caution">
    <text evidence="1">The sequence shown here is derived from an EMBL/GenBank/DDBJ whole genome shotgun (WGS) entry which is preliminary data.</text>
</comment>
<accession>A0A8T0UV36</accession>
<reference evidence="1" key="1">
    <citation type="submission" date="2020-05" db="EMBL/GenBank/DDBJ databases">
        <title>WGS assembly of Panicum virgatum.</title>
        <authorList>
            <person name="Lovell J.T."/>
            <person name="Jenkins J."/>
            <person name="Shu S."/>
            <person name="Juenger T.E."/>
            <person name="Schmutz J."/>
        </authorList>
    </citation>
    <scope>NUCLEOTIDE SEQUENCE</scope>
    <source>
        <strain evidence="1">AP13</strain>
    </source>
</reference>
<protein>
    <submittedName>
        <fullName evidence="1">Uncharacterized protein</fullName>
    </submittedName>
</protein>
<name>A0A8T0UV36_PANVG</name>
<keyword evidence="2" id="KW-1185">Reference proteome</keyword>
<evidence type="ECO:0000313" key="2">
    <source>
        <dbReference type="Proteomes" id="UP000823388"/>
    </source>
</evidence>
<proteinExistence type="predicted"/>
<sequence>MDGRYWTENLGKQIWLHAVQHSASLPESLGAHKSPQLSGLELVSLQYLMDEGVCFVTLFMPARLLSLFWGLNVKNSGVRQSGLLLCCCFKSVLLFRRLFSEAFSCRITRERVQTLLVCSINRSELL</sequence>
<dbReference type="EMBL" id="CM029041">
    <property type="protein sequence ID" value="KAG2626660.1"/>
    <property type="molecule type" value="Genomic_DNA"/>
</dbReference>
<evidence type="ECO:0000313" key="1">
    <source>
        <dbReference type="EMBL" id="KAG2626660.1"/>
    </source>
</evidence>
<organism evidence="1 2">
    <name type="scientific">Panicum virgatum</name>
    <name type="common">Blackwell switchgrass</name>
    <dbReference type="NCBI Taxonomy" id="38727"/>
    <lineage>
        <taxon>Eukaryota</taxon>
        <taxon>Viridiplantae</taxon>
        <taxon>Streptophyta</taxon>
        <taxon>Embryophyta</taxon>
        <taxon>Tracheophyta</taxon>
        <taxon>Spermatophyta</taxon>
        <taxon>Magnoliopsida</taxon>
        <taxon>Liliopsida</taxon>
        <taxon>Poales</taxon>
        <taxon>Poaceae</taxon>
        <taxon>PACMAD clade</taxon>
        <taxon>Panicoideae</taxon>
        <taxon>Panicodae</taxon>
        <taxon>Paniceae</taxon>
        <taxon>Panicinae</taxon>
        <taxon>Panicum</taxon>
        <taxon>Panicum sect. Hiantes</taxon>
    </lineage>
</organism>
<gene>
    <name evidence="1" type="ORF">PVAP13_3KG236727</name>
</gene>
<dbReference type="AlphaFoldDB" id="A0A8T0UV36"/>